<keyword evidence="2" id="KW-1185">Reference proteome</keyword>
<accession>A0A2G5B1M6</accession>
<dbReference type="EMBL" id="KZ303557">
    <property type="protein sequence ID" value="PIA12904.1"/>
    <property type="molecule type" value="Genomic_DNA"/>
</dbReference>
<evidence type="ECO:0000313" key="1">
    <source>
        <dbReference type="EMBL" id="PIA12904.1"/>
    </source>
</evidence>
<evidence type="ECO:0000313" key="2">
    <source>
        <dbReference type="Proteomes" id="UP000242474"/>
    </source>
</evidence>
<name>A0A2G5B1M6_COERN</name>
<reference evidence="1 2" key="1">
    <citation type="journal article" date="2015" name="Genome Biol. Evol.">
        <title>Phylogenomic analyses indicate that early fungi evolved digesting cell walls of algal ancestors of land plants.</title>
        <authorList>
            <person name="Chang Y."/>
            <person name="Wang S."/>
            <person name="Sekimoto S."/>
            <person name="Aerts A.L."/>
            <person name="Choi C."/>
            <person name="Clum A."/>
            <person name="LaButti K.M."/>
            <person name="Lindquist E.A."/>
            <person name="Yee Ngan C."/>
            <person name="Ohm R.A."/>
            <person name="Salamov A.A."/>
            <person name="Grigoriev I.V."/>
            <person name="Spatafora J.W."/>
            <person name="Berbee M.L."/>
        </authorList>
    </citation>
    <scope>NUCLEOTIDE SEQUENCE [LARGE SCALE GENOMIC DNA]</scope>
    <source>
        <strain evidence="1 2">NRRL 1564</strain>
    </source>
</reference>
<dbReference type="Proteomes" id="UP000242474">
    <property type="component" value="Unassembled WGS sequence"/>
</dbReference>
<sequence>MKCDNYTVQRNMQFIGDIDASTSSEAMDFAHLFDSYAVLCKNNYNKLMESRRPSYKSRRKTPFTFYANIKWIGYSEYKEYVGDAHDLESCWLSFSCTMSFQRDKSFSPLINTHVGKDNYHNSRQHIRDDMTLITTADNNRENQSAKFWS</sequence>
<proteinExistence type="predicted"/>
<dbReference type="AlphaFoldDB" id="A0A2G5B1M6"/>
<organism evidence="1 2">
    <name type="scientific">Coemansia reversa (strain ATCC 12441 / NRRL 1564)</name>
    <dbReference type="NCBI Taxonomy" id="763665"/>
    <lineage>
        <taxon>Eukaryota</taxon>
        <taxon>Fungi</taxon>
        <taxon>Fungi incertae sedis</taxon>
        <taxon>Zoopagomycota</taxon>
        <taxon>Kickxellomycotina</taxon>
        <taxon>Kickxellomycetes</taxon>
        <taxon>Kickxellales</taxon>
        <taxon>Kickxellaceae</taxon>
        <taxon>Coemansia</taxon>
    </lineage>
</organism>
<gene>
    <name evidence="1" type="ORF">COEREDRAFT_12015</name>
</gene>
<dbReference type="OrthoDB" id="10466006at2759"/>
<protein>
    <submittedName>
        <fullName evidence="1">Uncharacterized protein</fullName>
    </submittedName>
</protein>